<dbReference type="GO" id="GO:0000976">
    <property type="term" value="F:transcription cis-regulatory region binding"/>
    <property type="evidence" value="ECO:0007669"/>
    <property type="project" value="TreeGrafter"/>
</dbReference>
<dbReference type="CDD" id="cd17624">
    <property type="entry name" value="REC_OmpR_PmrA-like"/>
    <property type="match status" value="1"/>
</dbReference>
<keyword evidence="13" id="KW-1185">Reference proteome</keyword>
<dbReference type="SMART" id="SM00862">
    <property type="entry name" value="Trans_reg_C"/>
    <property type="match status" value="1"/>
</dbReference>
<feature type="domain" description="OmpR/PhoB-type" evidence="11">
    <location>
        <begin position="124"/>
        <end position="218"/>
    </location>
</feature>
<dbReference type="OrthoDB" id="5297525at2"/>
<evidence type="ECO:0000313" key="12">
    <source>
        <dbReference type="EMBL" id="SDG81634.1"/>
    </source>
</evidence>
<dbReference type="Pfam" id="PF00486">
    <property type="entry name" value="Trans_reg_C"/>
    <property type="match status" value="1"/>
</dbReference>
<keyword evidence="2" id="KW-0963">Cytoplasm</keyword>
<keyword evidence="6 9" id="KW-0238">DNA-binding</keyword>
<gene>
    <name evidence="12" type="ORF">SAMN04487974_10913</name>
</gene>
<evidence type="ECO:0000256" key="4">
    <source>
        <dbReference type="ARBA" id="ARBA00023012"/>
    </source>
</evidence>
<organism evidence="12 13">
    <name type="scientific">Pelagibacterium luteolum</name>
    <dbReference type="NCBI Taxonomy" id="440168"/>
    <lineage>
        <taxon>Bacteria</taxon>
        <taxon>Pseudomonadati</taxon>
        <taxon>Pseudomonadota</taxon>
        <taxon>Alphaproteobacteria</taxon>
        <taxon>Hyphomicrobiales</taxon>
        <taxon>Devosiaceae</taxon>
        <taxon>Pelagibacterium</taxon>
    </lineage>
</organism>
<evidence type="ECO:0000256" key="5">
    <source>
        <dbReference type="ARBA" id="ARBA00023015"/>
    </source>
</evidence>
<sequence length="220" mass="24135">MRILVVEDDAILNDGLLTGLNLAGFSVEGAATLDEARAALAAGRFSAVVLDIMLPDGSGIDLLRELRAQDDNQAVLLLTARDTVSDRISGLDAGADDYLGKPFDLDELSARLRALVRRSNGRASACLVWEAITLDPATMQVEVKEQPVALSRREFSVLHALMQSPEVIQSKSQLEEKLYGWQEDVESNTIEVHIHYLRQKIGRCAVETIRGLGYRMGRCS</sequence>
<dbReference type="Proteomes" id="UP000199495">
    <property type="component" value="Unassembled WGS sequence"/>
</dbReference>
<dbReference type="Gene3D" id="6.10.250.690">
    <property type="match status" value="1"/>
</dbReference>
<dbReference type="Gene3D" id="3.40.50.2300">
    <property type="match status" value="1"/>
</dbReference>
<reference evidence="12 13" key="1">
    <citation type="submission" date="2016-10" db="EMBL/GenBank/DDBJ databases">
        <authorList>
            <person name="de Groot N.N."/>
        </authorList>
    </citation>
    <scope>NUCLEOTIDE SEQUENCE [LARGE SCALE GENOMIC DNA]</scope>
    <source>
        <strain evidence="12 13">CGMCC 1.10267</strain>
    </source>
</reference>
<keyword evidence="3 8" id="KW-0597">Phosphoprotein</keyword>
<dbReference type="SMART" id="SM00448">
    <property type="entry name" value="REC"/>
    <property type="match status" value="1"/>
</dbReference>
<dbReference type="RefSeq" id="WP_090597305.1">
    <property type="nucleotide sequence ID" value="NZ_FNCS01000009.1"/>
</dbReference>
<dbReference type="EMBL" id="FNCS01000009">
    <property type="protein sequence ID" value="SDG81634.1"/>
    <property type="molecule type" value="Genomic_DNA"/>
</dbReference>
<feature type="domain" description="Response regulatory" evidence="10">
    <location>
        <begin position="2"/>
        <end position="116"/>
    </location>
</feature>
<feature type="DNA-binding region" description="OmpR/PhoB-type" evidence="9">
    <location>
        <begin position="124"/>
        <end position="218"/>
    </location>
</feature>
<dbReference type="PROSITE" id="PS50110">
    <property type="entry name" value="RESPONSE_REGULATORY"/>
    <property type="match status" value="1"/>
</dbReference>
<dbReference type="CDD" id="cd00383">
    <property type="entry name" value="trans_reg_C"/>
    <property type="match status" value="1"/>
</dbReference>
<evidence type="ECO:0000256" key="6">
    <source>
        <dbReference type="ARBA" id="ARBA00023125"/>
    </source>
</evidence>
<evidence type="ECO:0000313" key="13">
    <source>
        <dbReference type="Proteomes" id="UP000199495"/>
    </source>
</evidence>
<keyword evidence="7" id="KW-0804">Transcription</keyword>
<dbReference type="Gene3D" id="1.10.10.10">
    <property type="entry name" value="Winged helix-like DNA-binding domain superfamily/Winged helix DNA-binding domain"/>
    <property type="match status" value="1"/>
</dbReference>
<dbReference type="SUPFAM" id="SSF52172">
    <property type="entry name" value="CheY-like"/>
    <property type="match status" value="1"/>
</dbReference>
<dbReference type="GO" id="GO:0000156">
    <property type="term" value="F:phosphorelay response regulator activity"/>
    <property type="evidence" value="ECO:0007669"/>
    <property type="project" value="TreeGrafter"/>
</dbReference>
<evidence type="ECO:0000256" key="7">
    <source>
        <dbReference type="ARBA" id="ARBA00023163"/>
    </source>
</evidence>
<dbReference type="InterPro" id="IPR001867">
    <property type="entry name" value="OmpR/PhoB-type_DNA-bd"/>
</dbReference>
<dbReference type="InterPro" id="IPR036388">
    <property type="entry name" value="WH-like_DNA-bd_sf"/>
</dbReference>
<evidence type="ECO:0000259" key="11">
    <source>
        <dbReference type="PROSITE" id="PS51755"/>
    </source>
</evidence>
<dbReference type="PROSITE" id="PS51755">
    <property type="entry name" value="OMPR_PHOB"/>
    <property type="match status" value="1"/>
</dbReference>
<proteinExistence type="predicted"/>
<name>A0A1G7XBY2_9HYPH</name>
<feature type="modified residue" description="4-aspartylphosphate" evidence="8">
    <location>
        <position position="51"/>
    </location>
</feature>
<keyword evidence="5" id="KW-0805">Transcription regulation</keyword>
<dbReference type="AlphaFoldDB" id="A0A1G7XBY2"/>
<dbReference type="GO" id="GO:0005829">
    <property type="term" value="C:cytosol"/>
    <property type="evidence" value="ECO:0007669"/>
    <property type="project" value="TreeGrafter"/>
</dbReference>
<evidence type="ECO:0000256" key="9">
    <source>
        <dbReference type="PROSITE-ProRule" id="PRU01091"/>
    </source>
</evidence>
<protein>
    <submittedName>
        <fullName evidence="12">Two component transcriptional regulator, winged helix family</fullName>
    </submittedName>
</protein>
<dbReference type="STRING" id="440168.SAMN04487974_10913"/>
<dbReference type="InterPro" id="IPR001789">
    <property type="entry name" value="Sig_transdc_resp-reg_receiver"/>
</dbReference>
<dbReference type="GO" id="GO:0032993">
    <property type="term" value="C:protein-DNA complex"/>
    <property type="evidence" value="ECO:0007669"/>
    <property type="project" value="TreeGrafter"/>
</dbReference>
<accession>A0A1G7XBY2</accession>
<dbReference type="GO" id="GO:0006355">
    <property type="term" value="P:regulation of DNA-templated transcription"/>
    <property type="evidence" value="ECO:0007669"/>
    <property type="project" value="InterPro"/>
</dbReference>
<dbReference type="PANTHER" id="PTHR48111">
    <property type="entry name" value="REGULATOR OF RPOS"/>
    <property type="match status" value="1"/>
</dbReference>
<dbReference type="InterPro" id="IPR039420">
    <property type="entry name" value="WalR-like"/>
</dbReference>
<evidence type="ECO:0000256" key="3">
    <source>
        <dbReference type="ARBA" id="ARBA00022553"/>
    </source>
</evidence>
<dbReference type="Pfam" id="PF00072">
    <property type="entry name" value="Response_reg"/>
    <property type="match status" value="1"/>
</dbReference>
<dbReference type="PANTHER" id="PTHR48111:SF35">
    <property type="entry name" value="TRANSCRIPTIONAL REGULATORY PROTEIN QSEB"/>
    <property type="match status" value="1"/>
</dbReference>
<evidence type="ECO:0000256" key="8">
    <source>
        <dbReference type="PROSITE-ProRule" id="PRU00169"/>
    </source>
</evidence>
<comment type="subcellular location">
    <subcellularLocation>
        <location evidence="1">Cytoplasm</location>
    </subcellularLocation>
</comment>
<dbReference type="InterPro" id="IPR011006">
    <property type="entry name" value="CheY-like_superfamily"/>
</dbReference>
<keyword evidence="4" id="KW-0902">Two-component regulatory system</keyword>
<evidence type="ECO:0000256" key="1">
    <source>
        <dbReference type="ARBA" id="ARBA00004496"/>
    </source>
</evidence>
<evidence type="ECO:0000256" key="2">
    <source>
        <dbReference type="ARBA" id="ARBA00022490"/>
    </source>
</evidence>
<evidence type="ECO:0000259" key="10">
    <source>
        <dbReference type="PROSITE" id="PS50110"/>
    </source>
</evidence>